<sequence>MTMTTAVPHNGHRSQDQFGPRSPSGMADRTNSGVGEAWSVTATPGSGPASFTPPSSSDAGANTYSPAQQPTSAAPAQLTAENLPGREYPTSAAQVQLTADNLPGRDTTGAALEDRTAAEKRPTAVWLASGSDRADTGSFKGQHPQTQPDVFPGAGAGGMAREEGWQTDAPVGPFPTFSGTAGGTSTKEGSQHESPSVPSPAASGASGGLRGADGGAPPEIKGMNENEARRDDDFDTASEGAGQGNGTEYWTEETPGEEEKHIGRTAGIGVAGSRFTETGDDMVPQAAGLQGNADENEANMKAQMDNFQGMQDAVVPQGAEGIQYQPGDYVPDPSREGVYTAPHGYPTTGAQQPTTMNDLPLSENIRHVPEGGVSLHGQPGLPQGKPKLLDRVVGKVQQEVGRQTDNWEMYGKGVLRETGGSKAVKGQARAVI</sequence>
<feature type="compositionally biased region" description="Basic and acidic residues" evidence="1">
    <location>
        <begin position="222"/>
        <end position="232"/>
    </location>
</feature>
<protein>
    <submittedName>
        <fullName evidence="2">Uncharacterized protein</fullName>
    </submittedName>
</protein>
<accession>M5GC34</accession>
<feature type="compositionally biased region" description="Polar residues" evidence="1">
    <location>
        <begin position="52"/>
        <end position="64"/>
    </location>
</feature>
<name>M5GC34_DACPD</name>
<dbReference type="AlphaFoldDB" id="M5GC34"/>
<organism evidence="2 3">
    <name type="scientific">Dacryopinax primogenitus (strain DJM 731)</name>
    <name type="common">Brown rot fungus</name>
    <dbReference type="NCBI Taxonomy" id="1858805"/>
    <lineage>
        <taxon>Eukaryota</taxon>
        <taxon>Fungi</taxon>
        <taxon>Dikarya</taxon>
        <taxon>Basidiomycota</taxon>
        <taxon>Agaricomycotina</taxon>
        <taxon>Dacrymycetes</taxon>
        <taxon>Dacrymycetales</taxon>
        <taxon>Dacrymycetaceae</taxon>
        <taxon>Dacryopinax</taxon>
    </lineage>
</organism>
<dbReference type="RefSeq" id="XP_040633473.1">
    <property type="nucleotide sequence ID" value="XM_040770965.1"/>
</dbReference>
<gene>
    <name evidence="2" type="ORF">DACRYDRAFT_13191</name>
</gene>
<proteinExistence type="predicted"/>
<dbReference type="EMBL" id="JH795855">
    <property type="protein sequence ID" value="EJU06579.1"/>
    <property type="molecule type" value="Genomic_DNA"/>
</dbReference>
<feature type="compositionally biased region" description="Low complexity" evidence="1">
    <location>
        <begin position="194"/>
        <end position="204"/>
    </location>
</feature>
<evidence type="ECO:0000313" key="3">
    <source>
        <dbReference type="Proteomes" id="UP000030653"/>
    </source>
</evidence>
<reference evidence="2 3" key="1">
    <citation type="journal article" date="2012" name="Science">
        <title>The Paleozoic origin of enzymatic lignin decomposition reconstructed from 31 fungal genomes.</title>
        <authorList>
            <person name="Floudas D."/>
            <person name="Binder M."/>
            <person name="Riley R."/>
            <person name="Barry K."/>
            <person name="Blanchette R.A."/>
            <person name="Henrissat B."/>
            <person name="Martinez A.T."/>
            <person name="Otillar R."/>
            <person name="Spatafora J.W."/>
            <person name="Yadav J.S."/>
            <person name="Aerts A."/>
            <person name="Benoit I."/>
            <person name="Boyd A."/>
            <person name="Carlson A."/>
            <person name="Copeland A."/>
            <person name="Coutinho P.M."/>
            <person name="de Vries R.P."/>
            <person name="Ferreira P."/>
            <person name="Findley K."/>
            <person name="Foster B."/>
            <person name="Gaskell J."/>
            <person name="Glotzer D."/>
            <person name="Gorecki P."/>
            <person name="Heitman J."/>
            <person name="Hesse C."/>
            <person name="Hori C."/>
            <person name="Igarashi K."/>
            <person name="Jurgens J.A."/>
            <person name="Kallen N."/>
            <person name="Kersten P."/>
            <person name="Kohler A."/>
            <person name="Kuees U."/>
            <person name="Kumar T.K.A."/>
            <person name="Kuo A."/>
            <person name="LaButti K."/>
            <person name="Larrondo L.F."/>
            <person name="Lindquist E."/>
            <person name="Ling A."/>
            <person name="Lombard V."/>
            <person name="Lucas S."/>
            <person name="Lundell T."/>
            <person name="Martin R."/>
            <person name="McLaughlin D.J."/>
            <person name="Morgenstern I."/>
            <person name="Morin E."/>
            <person name="Murat C."/>
            <person name="Nagy L.G."/>
            <person name="Nolan M."/>
            <person name="Ohm R.A."/>
            <person name="Patyshakuliyeva A."/>
            <person name="Rokas A."/>
            <person name="Ruiz-Duenas F.J."/>
            <person name="Sabat G."/>
            <person name="Salamov A."/>
            <person name="Samejima M."/>
            <person name="Schmutz J."/>
            <person name="Slot J.C."/>
            <person name="St John F."/>
            <person name="Stenlid J."/>
            <person name="Sun H."/>
            <person name="Sun S."/>
            <person name="Syed K."/>
            <person name="Tsang A."/>
            <person name="Wiebenga A."/>
            <person name="Young D."/>
            <person name="Pisabarro A."/>
            <person name="Eastwood D.C."/>
            <person name="Martin F."/>
            <person name="Cullen D."/>
            <person name="Grigoriev I.V."/>
            <person name="Hibbett D.S."/>
        </authorList>
    </citation>
    <scope>NUCLEOTIDE SEQUENCE [LARGE SCALE GENOMIC DNA]</scope>
    <source>
        <strain evidence="2 3">DJM-731 SS1</strain>
    </source>
</reference>
<dbReference type="Proteomes" id="UP000030653">
    <property type="component" value="Unassembled WGS sequence"/>
</dbReference>
<feature type="compositionally biased region" description="Low complexity" evidence="1">
    <location>
        <begin position="65"/>
        <end position="80"/>
    </location>
</feature>
<dbReference type="HOGENOM" id="CLU_634626_0_0_1"/>
<evidence type="ECO:0000256" key="1">
    <source>
        <dbReference type="SAM" id="MobiDB-lite"/>
    </source>
</evidence>
<feature type="compositionally biased region" description="Basic and acidic residues" evidence="1">
    <location>
        <begin position="112"/>
        <end position="122"/>
    </location>
</feature>
<feature type="region of interest" description="Disordered" evidence="1">
    <location>
        <begin position="1"/>
        <end position="264"/>
    </location>
</feature>
<feature type="compositionally biased region" description="Polar residues" evidence="1">
    <location>
        <begin position="177"/>
        <end position="188"/>
    </location>
</feature>
<feature type="compositionally biased region" description="Gly residues" evidence="1">
    <location>
        <begin position="205"/>
        <end position="214"/>
    </location>
</feature>
<keyword evidence="3" id="KW-1185">Reference proteome</keyword>
<dbReference type="OrthoDB" id="3210574at2759"/>
<evidence type="ECO:0000313" key="2">
    <source>
        <dbReference type="EMBL" id="EJU06579.1"/>
    </source>
</evidence>
<dbReference type="GeneID" id="63686027"/>